<sequence>MKRRTPITAIRRFLQNGSSGGLLLIATAALAMVVANSPVSDVYFDTLGTYFAGHDLRTWINDAPMTLFFLLVGLEIKRELLDGELSSPARRRLPVVAALAGMAVPALIFIAINRGDPDALHGWAIPAATDIAFALGILALLGSRVPASIKLFVTAVAIIDDLGAIVIIAVAYTEQINFLALGAAAAMLALLGGLNRAKIDAVWPYLLIGAGVWFAVLQSGVHATLAGVAVAATIPLRVTRGRPEDATSPLLRLEHALSPIVAFIVVPLFAFANAGLDLRGIAPAALIAPLPLGIAVALVVGKQVGVFGAVWAMVRLDLADCPADATWRQVWGAALLCGIGFTMSLFIANLAFSDAAQIDAAKLGIVAGSLIAALAGTAVLLTGRRR</sequence>
<organism evidence="7 8">
    <name type="scientific">Glacieibacterium frigidum</name>
    <dbReference type="NCBI Taxonomy" id="2593303"/>
    <lineage>
        <taxon>Bacteria</taxon>
        <taxon>Pseudomonadati</taxon>
        <taxon>Pseudomonadota</taxon>
        <taxon>Alphaproteobacteria</taxon>
        <taxon>Sphingomonadales</taxon>
        <taxon>Sphingosinicellaceae</taxon>
        <taxon>Glacieibacterium</taxon>
    </lineage>
</organism>
<feature type="transmembrane region" description="Helical" evidence="6">
    <location>
        <begin position="21"/>
        <end position="44"/>
    </location>
</feature>
<dbReference type="AlphaFoldDB" id="A0A552UIA6"/>
<dbReference type="InterPro" id="IPR004670">
    <property type="entry name" value="NhaA"/>
</dbReference>
<dbReference type="NCBIfam" id="TIGR00773">
    <property type="entry name" value="NhaA"/>
    <property type="match status" value="1"/>
</dbReference>
<keyword evidence="6" id="KW-0739">Sodium transport</keyword>
<keyword evidence="6" id="KW-0406">Ion transport</keyword>
<feature type="transmembrane region" description="Helical" evidence="6">
    <location>
        <begin position="124"/>
        <end position="142"/>
    </location>
</feature>
<comment type="catalytic activity">
    <reaction evidence="6">
        <text>Na(+)(in) + 2 H(+)(out) = Na(+)(out) + 2 H(+)(in)</text>
        <dbReference type="Rhea" id="RHEA:29251"/>
        <dbReference type="ChEBI" id="CHEBI:15378"/>
        <dbReference type="ChEBI" id="CHEBI:29101"/>
    </reaction>
</comment>
<proteinExistence type="inferred from homology"/>
<feature type="transmembrane region" description="Helical" evidence="6">
    <location>
        <begin position="149"/>
        <end position="170"/>
    </location>
</feature>
<feature type="transmembrane region" description="Helical" evidence="6">
    <location>
        <begin position="95"/>
        <end position="112"/>
    </location>
</feature>
<evidence type="ECO:0000256" key="6">
    <source>
        <dbReference type="HAMAP-Rule" id="MF_01844"/>
    </source>
</evidence>
<feature type="transmembrane region" description="Helical" evidence="6">
    <location>
        <begin position="256"/>
        <end position="276"/>
    </location>
</feature>
<dbReference type="Pfam" id="PF06965">
    <property type="entry name" value="Na_H_antiport_1"/>
    <property type="match status" value="1"/>
</dbReference>
<dbReference type="Gene3D" id="1.20.1530.10">
    <property type="entry name" value="Na+/H+ antiporter like domain"/>
    <property type="match status" value="1"/>
</dbReference>
<dbReference type="InterPro" id="IPR023171">
    <property type="entry name" value="Na/H_antiporter_dom_sf"/>
</dbReference>
<evidence type="ECO:0000256" key="2">
    <source>
        <dbReference type="ARBA" id="ARBA00022475"/>
    </source>
</evidence>
<evidence type="ECO:0000256" key="3">
    <source>
        <dbReference type="ARBA" id="ARBA00022692"/>
    </source>
</evidence>
<evidence type="ECO:0000313" key="7">
    <source>
        <dbReference type="EMBL" id="TRW17952.1"/>
    </source>
</evidence>
<comment type="similarity">
    <text evidence="6">Belongs to the NhaA Na(+)/H(+) (TC 2.A.33) antiporter family.</text>
</comment>
<comment type="subcellular location">
    <subcellularLocation>
        <location evidence="1">Cell inner membrane</location>
        <topology evidence="1">Multi-pass membrane protein</topology>
    </subcellularLocation>
    <subcellularLocation>
        <location evidence="6">Cell membrane</location>
        <topology evidence="6">Multi-pass membrane protein</topology>
    </subcellularLocation>
</comment>
<evidence type="ECO:0000256" key="1">
    <source>
        <dbReference type="ARBA" id="ARBA00004429"/>
    </source>
</evidence>
<keyword evidence="2 6" id="KW-1003">Cell membrane</keyword>
<dbReference type="EMBL" id="VJWA01000001">
    <property type="protein sequence ID" value="TRW17952.1"/>
    <property type="molecule type" value="Genomic_DNA"/>
</dbReference>
<keyword evidence="3 6" id="KW-0812">Transmembrane</keyword>
<feature type="transmembrane region" description="Helical" evidence="6">
    <location>
        <begin position="331"/>
        <end position="351"/>
    </location>
</feature>
<feature type="transmembrane region" description="Helical" evidence="6">
    <location>
        <begin position="363"/>
        <end position="383"/>
    </location>
</feature>
<keyword evidence="4 6" id="KW-1133">Transmembrane helix</keyword>
<name>A0A552UIA6_9SPHN</name>
<protein>
    <recommendedName>
        <fullName evidence="6">Na(+)/H(+) antiporter NhaA</fullName>
    </recommendedName>
    <alternativeName>
        <fullName evidence="6">Sodium/proton antiporter NhaA</fullName>
    </alternativeName>
</protein>
<dbReference type="GO" id="GO:0006885">
    <property type="term" value="P:regulation of pH"/>
    <property type="evidence" value="ECO:0007669"/>
    <property type="project" value="UniProtKB-UniRule"/>
</dbReference>
<feature type="transmembrane region" description="Helical" evidence="6">
    <location>
        <begin position="288"/>
        <end position="311"/>
    </location>
</feature>
<keyword evidence="6" id="KW-0050">Antiport</keyword>
<dbReference type="NCBIfam" id="NF007111">
    <property type="entry name" value="PRK09560.1"/>
    <property type="match status" value="1"/>
</dbReference>
<evidence type="ECO:0000256" key="4">
    <source>
        <dbReference type="ARBA" id="ARBA00022989"/>
    </source>
</evidence>
<keyword evidence="6" id="KW-0813">Transport</keyword>
<keyword evidence="8" id="KW-1185">Reference proteome</keyword>
<keyword evidence="6" id="KW-0915">Sodium</keyword>
<accession>A0A552UIA6</accession>
<dbReference type="RefSeq" id="WP_144236646.1">
    <property type="nucleotide sequence ID" value="NZ_VJWA01000001.1"/>
</dbReference>
<gene>
    <name evidence="6 7" type="primary">nhaA</name>
    <name evidence="7" type="ORF">FMM06_07470</name>
</gene>
<dbReference type="NCBIfam" id="NF007112">
    <property type="entry name" value="PRK09561.1"/>
    <property type="match status" value="1"/>
</dbReference>
<dbReference type="HAMAP" id="MF_01844">
    <property type="entry name" value="NhaA"/>
    <property type="match status" value="1"/>
</dbReference>
<feature type="transmembrane region" description="Helical" evidence="6">
    <location>
        <begin position="176"/>
        <end position="194"/>
    </location>
</feature>
<dbReference type="GO" id="GO:0015385">
    <property type="term" value="F:sodium:proton antiporter activity"/>
    <property type="evidence" value="ECO:0007669"/>
    <property type="project" value="UniProtKB-UniRule"/>
</dbReference>
<keyword evidence="5 6" id="KW-0472">Membrane</keyword>
<feature type="transmembrane region" description="Helical" evidence="6">
    <location>
        <begin position="206"/>
        <end position="236"/>
    </location>
</feature>
<dbReference type="PANTHER" id="PTHR30341:SF0">
    <property type="entry name" value="NA(+)_H(+) ANTIPORTER NHAA"/>
    <property type="match status" value="1"/>
</dbReference>
<dbReference type="GO" id="GO:0005886">
    <property type="term" value="C:plasma membrane"/>
    <property type="evidence" value="ECO:0007669"/>
    <property type="project" value="UniProtKB-SubCell"/>
</dbReference>
<comment type="caution">
    <text evidence="7">The sequence shown here is derived from an EMBL/GenBank/DDBJ whole genome shotgun (WGS) entry which is preliminary data.</text>
</comment>
<dbReference type="PANTHER" id="PTHR30341">
    <property type="entry name" value="SODIUM ION/PROTON ANTIPORTER NHAA-RELATED"/>
    <property type="match status" value="1"/>
</dbReference>
<reference evidence="7 8" key="1">
    <citation type="submission" date="2019-07" db="EMBL/GenBank/DDBJ databases">
        <title>Novel species isolated from glacier.</title>
        <authorList>
            <person name="Liu Q."/>
            <person name="Xin Y.-H."/>
        </authorList>
    </citation>
    <scope>NUCLEOTIDE SEQUENCE [LARGE SCALE GENOMIC DNA]</scope>
    <source>
        <strain evidence="7 8">LB1R16</strain>
    </source>
</reference>
<comment type="function">
    <text evidence="6">Na(+)/H(+) antiporter that extrudes sodium in exchange for external protons.</text>
</comment>
<evidence type="ECO:0000313" key="8">
    <source>
        <dbReference type="Proteomes" id="UP000317894"/>
    </source>
</evidence>
<dbReference type="Proteomes" id="UP000317894">
    <property type="component" value="Unassembled WGS sequence"/>
</dbReference>
<dbReference type="OrthoDB" id="9808135at2"/>
<evidence type="ECO:0000256" key="5">
    <source>
        <dbReference type="ARBA" id="ARBA00023136"/>
    </source>
</evidence>